<gene>
    <name evidence="2" type="ORF">ODALV1_LOCUS10509</name>
</gene>
<dbReference type="Proteomes" id="UP001642540">
    <property type="component" value="Unassembled WGS sequence"/>
</dbReference>
<dbReference type="Pfam" id="PF00248">
    <property type="entry name" value="Aldo_ket_red"/>
    <property type="match status" value="1"/>
</dbReference>
<sequence>MKADRVDHFINLSLKNLQTEYIDLYLVHWPFGMNYRGDENVAPKKDDGDLDLDLTTDLLAVWKAMERQVDAGKTKAIGISNFNSEQIERIMKMARIKPANLQVELHAYFQQNELRQTCKKYGITVTAYGPLGSPGRDARQRYIPPLMEDKLVTSLASKYNKTPSQVLLRYLTQLEITVIPKSSNLERMSQNLNIFDFELTPDELEEIRKLDKGEDGRSFREFPSAKIHPEYPFPF</sequence>
<organism evidence="2 3">
    <name type="scientific">Orchesella dallaii</name>
    <dbReference type="NCBI Taxonomy" id="48710"/>
    <lineage>
        <taxon>Eukaryota</taxon>
        <taxon>Metazoa</taxon>
        <taxon>Ecdysozoa</taxon>
        <taxon>Arthropoda</taxon>
        <taxon>Hexapoda</taxon>
        <taxon>Collembola</taxon>
        <taxon>Entomobryomorpha</taxon>
        <taxon>Entomobryoidea</taxon>
        <taxon>Orchesellidae</taxon>
        <taxon>Orchesellinae</taxon>
        <taxon>Orchesella</taxon>
    </lineage>
</organism>
<reference evidence="2 3" key="1">
    <citation type="submission" date="2024-08" db="EMBL/GenBank/DDBJ databases">
        <authorList>
            <person name="Cucini C."/>
            <person name="Frati F."/>
        </authorList>
    </citation>
    <scope>NUCLEOTIDE SEQUENCE [LARGE SCALE GENOMIC DNA]</scope>
</reference>
<dbReference type="InterPro" id="IPR036812">
    <property type="entry name" value="NAD(P)_OxRdtase_dom_sf"/>
</dbReference>
<dbReference type="PROSITE" id="PS00062">
    <property type="entry name" value="ALDOKETO_REDUCTASE_2"/>
    <property type="match status" value="1"/>
</dbReference>
<dbReference type="PROSITE" id="PS00063">
    <property type="entry name" value="ALDOKETO_REDUCTASE_3"/>
    <property type="match status" value="1"/>
</dbReference>
<keyword evidence="3" id="KW-1185">Reference proteome</keyword>
<name>A0ABP1QEU9_9HEXA</name>
<dbReference type="Gene3D" id="3.20.20.100">
    <property type="entry name" value="NADP-dependent oxidoreductase domain"/>
    <property type="match status" value="1"/>
</dbReference>
<evidence type="ECO:0000313" key="2">
    <source>
        <dbReference type="EMBL" id="CAL8100340.1"/>
    </source>
</evidence>
<dbReference type="PANTHER" id="PTHR11732">
    <property type="entry name" value="ALDO/KETO REDUCTASE"/>
    <property type="match status" value="1"/>
</dbReference>
<proteinExistence type="predicted"/>
<feature type="domain" description="NADP-dependent oxidoreductase" evidence="1">
    <location>
        <begin position="2"/>
        <end position="211"/>
    </location>
</feature>
<evidence type="ECO:0000313" key="3">
    <source>
        <dbReference type="Proteomes" id="UP001642540"/>
    </source>
</evidence>
<protein>
    <recommendedName>
        <fullName evidence="1">NADP-dependent oxidoreductase domain-containing protein</fullName>
    </recommendedName>
</protein>
<dbReference type="InterPro" id="IPR018170">
    <property type="entry name" value="Aldo/ket_reductase_CS"/>
</dbReference>
<dbReference type="EMBL" id="CAXLJM020000032">
    <property type="protein sequence ID" value="CAL8100340.1"/>
    <property type="molecule type" value="Genomic_DNA"/>
</dbReference>
<dbReference type="PIRSF" id="PIRSF000097">
    <property type="entry name" value="AKR"/>
    <property type="match status" value="1"/>
</dbReference>
<dbReference type="PRINTS" id="PR00069">
    <property type="entry name" value="ALDKETRDTASE"/>
</dbReference>
<dbReference type="SUPFAM" id="SSF51430">
    <property type="entry name" value="NAD(P)-linked oxidoreductase"/>
    <property type="match status" value="1"/>
</dbReference>
<dbReference type="InterPro" id="IPR020471">
    <property type="entry name" value="AKR"/>
</dbReference>
<accession>A0ABP1QEU9</accession>
<dbReference type="InterPro" id="IPR023210">
    <property type="entry name" value="NADP_OxRdtase_dom"/>
</dbReference>
<comment type="caution">
    <text evidence="2">The sequence shown here is derived from an EMBL/GenBank/DDBJ whole genome shotgun (WGS) entry which is preliminary data.</text>
</comment>
<evidence type="ECO:0000259" key="1">
    <source>
        <dbReference type="Pfam" id="PF00248"/>
    </source>
</evidence>